<dbReference type="SUPFAM" id="SSF53474">
    <property type="entry name" value="alpha/beta-Hydrolases"/>
    <property type="match status" value="1"/>
</dbReference>
<evidence type="ECO:0008006" key="5">
    <source>
        <dbReference type="Google" id="ProtNLM"/>
    </source>
</evidence>
<feature type="compositionally biased region" description="Low complexity" evidence="2">
    <location>
        <begin position="1"/>
        <end position="13"/>
    </location>
</feature>
<dbReference type="Proteomes" id="UP000248863">
    <property type="component" value="Unassembled WGS sequence"/>
</dbReference>
<feature type="region of interest" description="Disordered" evidence="2">
    <location>
        <begin position="1"/>
        <end position="90"/>
    </location>
</feature>
<sequence length="493" mass="54668">MRAPTTSTRAWARAARHRARSPDRHTALRRARGRAVLRPASRGCCSARSADRISSPSRPAARPRKNPSKDPTMNQPTDLHAGAVPDMRDEPHVRRFSEQRWVIDNIVRANGIDWDQPRSVYLNGPCGTEANADFAGIREKVKKMADIGPAFEAVAKRREAKAQAAEAEGHLVTARDNYYMAAVHWAAAQWPYDRNDAPNLACNARKRECFTKYAALADHRVEAVWIPFEGKALPAWFHLPPGYTGGRLPVVIAVPGMDSFKEAQVALANDRFLARGFAVLAIDGPGQYEAPILGIYFSTDRWAAAGKPIVEWLVARREVDPDRIAVSAISFGSFFGTILTANEPRVKACAVMSVCHEPGGETIFQQACPTFKKRFMYMAGIADEDEFDAFRPSITWEGHAEKITVPYLCVAGECEELSPLENSERLLAALKGPKRFVVYQDSRHSVGNVPATNLGPFPTTMIADWLLDRLNGKPMPSERWFVRSTGQIEKTGM</sequence>
<reference evidence="3 4" key="1">
    <citation type="submission" date="2017-07" db="EMBL/GenBank/DDBJ databases">
        <title>Draft Genome Sequences of Select Purple Nonsulfur Bacteria.</title>
        <authorList>
            <person name="Lasarre B."/>
            <person name="Mckinlay J.B."/>
        </authorList>
    </citation>
    <scope>NUCLEOTIDE SEQUENCE [LARGE SCALE GENOMIC DNA]</scope>
    <source>
        <strain evidence="3 4">DSM 11907</strain>
    </source>
</reference>
<dbReference type="PANTHER" id="PTHR22946">
    <property type="entry name" value="DIENELACTONE HYDROLASE DOMAIN-CONTAINING PROTEIN-RELATED"/>
    <property type="match status" value="1"/>
</dbReference>
<evidence type="ECO:0000256" key="1">
    <source>
        <dbReference type="ARBA" id="ARBA00022801"/>
    </source>
</evidence>
<dbReference type="GO" id="GO:0016787">
    <property type="term" value="F:hydrolase activity"/>
    <property type="evidence" value="ECO:0007669"/>
    <property type="project" value="UniProtKB-KW"/>
</dbReference>
<dbReference type="Gene3D" id="3.40.50.1820">
    <property type="entry name" value="alpha/beta hydrolase"/>
    <property type="match status" value="1"/>
</dbReference>
<proteinExistence type="predicted"/>
<dbReference type="InterPro" id="IPR029058">
    <property type="entry name" value="AB_hydrolase_fold"/>
</dbReference>
<comment type="caution">
    <text evidence="3">The sequence shown here is derived from an EMBL/GenBank/DDBJ whole genome shotgun (WGS) entry which is preliminary data.</text>
</comment>
<dbReference type="PANTHER" id="PTHR22946:SF12">
    <property type="entry name" value="CONIDIAL PIGMENT BIOSYNTHESIS PROTEIN AYG1 (AFU_ORTHOLOGUE AFUA_2G17550)"/>
    <property type="match status" value="1"/>
</dbReference>
<keyword evidence="1" id="KW-0378">Hydrolase</keyword>
<dbReference type="AlphaFoldDB" id="A0A327KMS5"/>
<dbReference type="InterPro" id="IPR050261">
    <property type="entry name" value="FrsA_esterase"/>
</dbReference>
<dbReference type="EMBL" id="NPEU01000049">
    <property type="protein sequence ID" value="RAI40149.1"/>
    <property type="molecule type" value="Genomic_DNA"/>
</dbReference>
<name>A0A327KMS5_9BRAD</name>
<evidence type="ECO:0000313" key="4">
    <source>
        <dbReference type="Proteomes" id="UP000248863"/>
    </source>
</evidence>
<evidence type="ECO:0000313" key="3">
    <source>
        <dbReference type="EMBL" id="RAI40149.1"/>
    </source>
</evidence>
<accession>A0A327KMS5</accession>
<dbReference type="InterPro" id="IPR010520">
    <property type="entry name" value="FrsA-like"/>
</dbReference>
<dbReference type="OrthoDB" id="217645at2"/>
<organism evidence="3 4">
    <name type="scientific">Rhodoplanes elegans</name>
    <dbReference type="NCBI Taxonomy" id="29408"/>
    <lineage>
        <taxon>Bacteria</taxon>
        <taxon>Pseudomonadati</taxon>
        <taxon>Pseudomonadota</taxon>
        <taxon>Alphaproteobacteria</taxon>
        <taxon>Hyphomicrobiales</taxon>
        <taxon>Nitrobacteraceae</taxon>
        <taxon>Rhodoplanes</taxon>
    </lineage>
</organism>
<keyword evidence="4" id="KW-1185">Reference proteome</keyword>
<evidence type="ECO:0000256" key="2">
    <source>
        <dbReference type="SAM" id="MobiDB-lite"/>
    </source>
</evidence>
<protein>
    <recommendedName>
        <fullName evidence="5">Alpha/beta hydrolase</fullName>
    </recommendedName>
</protein>
<dbReference type="Pfam" id="PF06500">
    <property type="entry name" value="FrsA-like"/>
    <property type="match status" value="1"/>
</dbReference>
<gene>
    <name evidence="3" type="ORF">CH338_07135</name>
</gene>